<protein>
    <submittedName>
        <fullName evidence="1">Uncharacterized protein</fullName>
    </submittedName>
</protein>
<gene>
    <name evidence="1" type="ORF">JOE69_002733</name>
</gene>
<comment type="caution">
    <text evidence="1">The sequence shown here is derived from an EMBL/GenBank/DDBJ whole genome shotgun (WGS) entry which is preliminary data.</text>
</comment>
<sequence>MSEQSEATIAAEFRQPREIIDAASRALRVIGADPAEAQLGALAAVRAEAAGQEGLKWLAEILATPWNPQKAPPTVEVAEYPDTRIYELKALGQPALRTMLELIDLASEGLGDVALAGRLFIAYTEQECVAGPLWDELLLRQAAQLQRAVVLLGSARTTVPAIRTMARRTEGNAVVVESGLRADLAEVVPPHLFMPCVTAFIVLPGSAEPAAELVPIPARPLPIRDEDWQNIQRIAGKFLVVGA</sequence>
<accession>A0ABU1JDL4</accession>
<organism evidence="1 2">
    <name type="scientific">Arthrobacter russicus</name>
    <dbReference type="NCBI Taxonomy" id="172040"/>
    <lineage>
        <taxon>Bacteria</taxon>
        <taxon>Bacillati</taxon>
        <taxon>Actinomycetota</taxon>
        <taxon>Actinomycetes</taxon>
        <taxon>Micrococcales</taxon>
        <taxon>Micrococcaceae</taxon>
        <taxon>Arthrobacter</taxon>
    </lineage>
</organism>
<evidence type="ECO:0000313" key="2">
    <source>
        <dbReference type="Proteomes" id="UP001185069"/>
    </source>
</evidence>
<proteinExistence type="predicted"/>
<keyword evidence="2" id="KW-1185">Reference proteome</keyword>
<name>A0ABU1JDL4_9MICC</name>
<dbReference type="EMBL" id="JAVDQF010000001">
    <property type="protein sequence ID" value="MDR6270495.1"/>
    <property type="molecule type" value="Genomic_DNA"/>
</dbReference>
<reference evidence="1 2" key="1">
    <citation type="submission" date="2023-07" db="EMBL/GenBank/DDBJ databases">
        <title>Sequencing the genomes of 1000 actinobacteria strains.</title>
        <authorList>
            <person name="Klenk H.-P."/>
        </authorList>
    </citation>
    <scope>NUCLEOTIDE SEQUENCE [LARGE SCALE GENOMIC DNA]</scope>
    <source>
        <strain evidence="1 2">DSM 14555</strain>
    </source>
</reference>
<dbReference type="Proteomes" id="UP001185069">
    <property type="component" value="Unassembled WGS sequence"/>
</dbReference>
<dbReference type="RefSeq" id="WP_309799601.1">
    <property type="nucleotide sequence ID" value="NZ_BAAAHY010000007.1"/>
</dbReference>
<evidence type="ECO:0000313" key="1">
    <source>
        <dbReference type="EMBL" id="MDR6270495.1"/>
    </source>
</evidence>